<dbReference type="CDD" id="cd03257">
    <property type="entry name" value="ABC_NikE_OppD_transporters"/>
    <property type="match status" value="1"/>
</dbReference>
<gene>
    <name evidence="6" type="ORF">OG2516_00924</name>
</gene>
<keyword evidence="3" id="KW-0547">Nucleotide-binding</keyword>
<name>Q2CJ55_OCEGH</name>
<dbReference type="STRING" id="314256.OG2516_00924"/>
<dbReference type="GO" id="GO:0005524">
    <property type="term" value="F:ATP binding"/>
    <property type="evidence" value="ECO:0007669"/>
    <property type="project" value="UniProtKB-KW"/>
</dbReference>
<evidence type="ECO:0000256" key="4">
    <source>
        <dbReference type="ARBA" id="ARBA00022840"/>
    </source>
</evidence>
<dbReference type="RefSeq" id="WP_007253717.1">
    <property type="nucleotide sequence ID" value="NZ_CH724107.1"/>
</dbReference>
<dbReference type="HOGENOM" id="CLU_000604_1_23_5"/>
<keyword evidence="2" id="KW-0813">Transport</keyword>
<dbReference type="InterPro" id="IPR003439">
    <property type="entry name" value="ABC_transporter-like_ATP-bd"/>
</dbReference>
<dbReference type="SUPFAM" id="SSF52540">
    <property type="entry name" value="P-loop containing nucleoside triphosphate hydrolases"/>
    <property type="match status" value="1"/>
</dbReference>
<dbReference type="SMART" id="SM00382">
    <property type="entry name" value="AAA"/>
    <property type="match status" value="1"/>
</dbReference>
<accession>Q2CJ55</accession>
<protein>
    <submittedName>
        <fullName evidence="6">ABC transporter ATP-binding protein</fullName>
    </submittedName>
</protein>
<reference evidence="6 7" key="1">
    <citation type="journal article" date="2010" name="J. Bacteriol.">
        <title>Genome sequences of Oceanicola granulosus HTCC2516(T) and Oceanicola batsensis HTCC2597(TDelta).</title>
        <authorList>
            <person name="Thrash J.C."/>
            <person name="Cho J.C."/>
            <person name="Vergin K.L."/>
            <person name="Giovannoni S.J."/>
        </authorList>
    </citation>
    <scope>NUCLEOTIDE SEQUENCE [LARGE SCALE GENOMIC DNA]</scope>
    <source>
        <strain evidence="7">ATCC BAA-861 / DSM 15982 / KCTC 12143 / HTCC2516</strain>
    </source>
</reference>
<evidence type="ECO:0000259" key="5">
    <source>
        <dbReference type="PROSITE" id="PS50893"/>
    </source>
</evidence>
<dbReference type="GO" id="GO:0055085">
    <property type="term" value="P:transmembrane transport"/>
    <property type="evidence" value="ECO:0007669"/>
    <property type="project" value="UniProtKB-ARBA"/>
</dbReference>
<organism evidence="6 7">
    <name type="scientific">Oceanicola granulosus (strain ATCC BAA-861 / DSM 15982 / KCTC 12143 / HTCC2516)</name>
    <dbReference type="NCBI Taxonomy" id="314256"/>
    <lineage>
        <taxon>Bacteria</taxon>
        <taxon>Pseudomonadati</taxon>
        <taxon>Pseudomonadota</taxon>
        <taxon>Alphaproteobacteria</taxon>
        <taxon>Rhodobacterales</taxon>
        <taxon>Roseobacteraceae</taxon>
        <taxon>Oceanicola</taxon>
    </lineage>
</organism>
<evidence type="ECO:0000256" key="2">
    <source>
        <dbReference type="ARBA" id="ARBA00022448"/>
    </source>
</evidence>
<evidence type="ECO:0000313" key="7">
    <source>
        <dbReference type="Proteomes" id="UP000003635"/>
    </source>
</evidence>
<dbReference type="InterPro" id="IPR003593">
    <property type="entry name" value="AAA+_ATPase"/>
</dbReference>
<comment type="similarity">
    <text evidence="1">Belongs to the ABC transporter superfamily.</text>
</comment>
<proteinExistence type="inferred from homology"/>
<feature type="domain" description="ABC transporter" evidence="5">
    <location>
        <begin position="5"/>
        <end position="253"/>
    </location>
</feature>
<evidence type="ECO:0000256" key="1">
    <source>
        <dbReference type="ARBA" id="ARBA00005417"/>
    </source>
</evidence>
<dbReference type="PROSITE" id="PS50893">
    <property type="entry name" value="ABC_TRANSPORTER_2"/>
    <property type="match status" value="1"/>
</dbReference>
<dbReference type="OrthoDB" id="9802264at2"/>
<comment type="caution">
    <text evidence="6">The sequence shown here is derived from an EMBL/GenBank/DDBJ whole genome shotgun (WGS) entry which is preliminary data.</text>
</comment>
<dbReference type="InterPro" id="IPR050319">
    <property type="entry name" value="ABC_transp_ATP-bind"/>
</dbReference>
<dbReference type="EMBL" id="AAOT01000002">
    <property type="protein sequence ID" value="EAR52745.1"/>
    <property type="molecule type" value="Genomic_DNA"/>
</dbReference>
<dbReference type="Pfam" id="PF00005">
    <property type="entry name" value="ABC_tran"/>
    <property type="match status" value="1"/>
</dbReference>
<dbReference type="PROSITE" id="PS00211">
    <property type="entry name" value="ABC_TRANSPORTER_1"/>
    <property type="match status" value="1"/>
</dbReference>
<sequence>MTPLLELDAVTQAYPLPRDRLFGPRRSLTVLDGVDFAVGEGEAVGLVGESGAGKTTMTRAMLGMETPRGGAVRFDGRDLREMGPDERRAFRRAVQVVMQNPRSSLDPRMSVGRSLLEPLRALGVAEDHAARVREVIGQVGLTESALARYPHEFSGGQLQRIAIARALAPRPRVLIADEPVSALDVSIQAQVLNLLKDLVDELGLSMVLIAHDLAVVAYSTSRVSVIAGGRIVEQGAPRDLFVHPEAEATRNLVDAVLTMEDGLAGRGLAAGAAATPPVTSHQARRGR</sequence>
<dbReference type="Gene3D" id="3.40.50.300">
    <property type="entry name" value="P-loop containing nucleotide triphosphate hydrolases"/>
    <property type="match status" value="1"/>
</dbReference>
<keyword evidence="4 6" id="KW-0067">ATP-binding</keyword>
<evidence type="ECO:0000256" key="3">
    <source>
        <dbReference type="ARBA" id="ARBA00022741"/>
    </source>
</evidence>
<dbReference type="InterPro" id="IPR027417">
    <property type="entry name" value="P-loop_NTPase"/>
</dbReference>
<dbReference type="Proteomes" id="UP000003635">
    <property type="component" value="Unassembled WGS sequence"/>
</dbReference>
<dbReference type="eggNOG" id="COG4608">
    <property type="taxonomic scope" value="Bacteria"/>
</dbReference>
<keyword evidence="7" id="KW-1185">Reference proteome</keyword>
<dbReference type="AlphaFoldDB" id="Q2CJ55"/>
<dbReference type="PANTHER" id="PTHR43776">
    <property type="entry name" value="TRANSPORT ATP-BINDING PROTEIN"/>
    <property type="match status" value="1"/>
</dbReference>
<evidence type="ECO:0000313" key="6">
    <source>
        <dbReference type="EMBL" id="EAR52745.1"/>
    </source>
</evidence>
<dbReference type="InterPro" id="IPR017871">
    <property type="entry name" value="ABC_transporter-like_CS"/>
</dbReference>
<dbReference type="PANTHER" id="PTHR43776:SF7">
    <property type="entry name" value="D,D-DIPEPTIDE TRANSPORT ATP-BINDING PROTEIN DDPF-RELATED"/>
    <property type="match status" value="1"/>
</dbReference>
<dbReference type="GO" id="GO:0016887">
    <property type="term" value="F:ATP hydrolysis activity"/>
    <property type="evidence" value="ECO:0007669"/>
    <property type="project" value="InterPro"/>
</dbReference>